<evidence type="ECO:0000313" key="2">
    <source>
        <dbReference type="Proteomes" id="UP001066276"/>
    </source>
</evidence>
<reference evidence="1" key="1">
    <citation type="journal article" date="2022" name="bioRxiv">
        <title>Sequencing and chromosome-scale assembly of the giantPleurodeles waltlgenome.</title>
        <authorList>
            <person name="Brown T."/>
            <person name="Elewa A."/>
            <person name="Iarovenko S."/>
            <person name="Subramanian E."/>
            <person name="Araus A.J."/>
            <person name="Petzold A."/>
            <person name="Susuki M."/>
            <person name="Suzuki K.-i.T."/>
            <person name="Hayashi T."/>
            <person name="Toyoda A."/>
            <person name="Oliveira C."/>
            <person name="Osipova E."/>
            <person name="Leigh N.D."/>
            <person name="Simon A."/>
            <person name="Yun M.H."/>
        </authorList>
    </citation>
    <scope>NUCLEOTIDE SEQUENCE</scope>
    <source>
        <strain evidence="1">20211129_DDA</strain>
        <tissue evidence="1">Liver</tissue>
    </source>
</reference>
<accession>A0AAV7QBB0</accession>
<dbReference type="AlphaFoldDB" id="A0AAV7QBB0"/>
<comment type="caution">
    <text evidence="1">The sequence shown here is derived from an EMBL/GenBank/DDBJ whole genome shotgun (WGS) entry which is preliminary data.</text>
</comment>
<sequence>MQCFVPVEPLLPHGGDALIRHSTCCLPLIVVYPDTPMPGRLVAAAMLRGDPKQRKLSFEKLCALPPADTDTNRSEGAAGGQAMEHQSDLRSLACTGSDCIVLGGDFNIIWDPLFETKAKTLILKTKPLRILRDLCDTYQLHDLRHLRPQETLAYTH</sequence>
<keyword evidence="2" id="KW-1185">Reference proteome</keyword>
<gene>
    <name evidence="1" type="ORF">NDU88_002302</name>
</gene>
<dbReference type="Proteomes" id="UP001066276">
    <property type="component" value="Chromosome 6"/>
</dbReference>
<protein>
    <submittedName>
        <fullName evidence="1">Uncharacterized protein</fullName>
    </submittedName>
</protein>
<name>A0AAV7QBB0_PLEWA</name>
<evidence type="ECO:0000313" key="1">
    <source>
        <dbReference type="EMBL" id="KAJ1135873.1"/>
    </source>
</evidence>
<dbReference type="EMBL" id="JANPWB010000010">
    <property type="protein sequence ID" value="KAJ1135873.1"/>
    <property type="molecule type" value="Genomic_DNA"/>
</dbReference>
<organism evidence="1 2">
    <name type="scientific">Pleurodeles waltl</name>
    <name type="common">Iberian ribbed newt</name>
    <dbReference type="NCBI Taxonomy" id="8319"/>
    <lineage>
        <taxon>Eukaryota</taxon>
        <taxon>Metazoa</taxon>
        <taxon>Chordata</taxon>
        <taxon>Craniata</taxon>
        <taxon>Vertebrata</taxon>
        <taxon>Euteleostomi</taxon>
        <taxon>Amphibia</taxon>
        <taxon>Batrachia</taxon>
        <taxon>Caudata</taxon>
        <taxon>Salamandroidea</taxon>
        <taxon>Salamandridae</taxon>
        <taxon>Pleurodelinae</taxon>
        <taxon>Pleurodeles</taxon>
    </lineage>
</organism>
<proteinExistence type="predicted"/>